<dbReference type="RefSeq" id="WP_063974927.1">
    <property type="nucleotide sequence ID" value="NZ_LQWZ01000023.1"/>
</dbReference>
<dbReference type="Gene3D" id="2.40.50.100">
    <property type="match status" value="1"/>
</dbReference>
<dbReference type="EMBL" id="LQWZ01000023">
    <property type="protein sequence ID" value="OAH55831.1"/>
    <property type="molecule type" value="Genomic_DNA"/>
</dbReference>
<dbReference type="GO" id="GO:0005524">
    <property type="term" value="F:ATP binding"/>
    <property type="evidence" value="ECO:0007669"/>
    <property type="project" value="UniProtKB-KW"/>
</dbReference>
<dbReference type="GO" id="GO:0140359">
    <property type="term" value="F:ABC-type transporter activity"/>
    <property type="evidence" value="ECO:0007669"/>
    <property type="project" value="InterPro"/>
</dbReference>
<dbReference type="AlphaFoldDB" id="A0A177KTC0"/>
<gene>
    <name evidence="5" type="ORF">AWH48_03910</name>
</gene>
<evidence type="ECO:0000256" key="2">
    <source>
        <dbReference type="ARBA" id="ARBA00022741"/>
    </source>
</evidence>
<dbReference type="InterPro" id="IPR008995">
    <property type="entry name" value="Mo/tungstate-bd_C_term_dom"/>
</dbReference>
<dbReference type="PANTHER" id="PTHR43875">
    <property type="entry name" value="MALTODEXTRIN IMPORT ATP-BINDING PROTEIN MSMX"/>
    <property type="match status" value="1"/>
</dbReference>
<dbReference type="GO" id="GO:0016887">
    <property type="term" value="F:ATP hydrolysis activity"/>
    <property type="evidence" value="ECO:0007669"/>
    <property type="project" value="InterPro"/>
</dbReference>
<sequence>MAELKLQHIYKVYNKNEPAVKDCNLDIGDKEFIVFLGPSGCGKSTILRMVAGLEDISHGDFLMDGKRMNDISPQERDIAMVFQNYALYPHMNVYHNMAFGLKIRKFSKDEIDRRVKEAAHILGLEQYLDRKPKALSGGQRQRVALGRAIVRDAKVFLMDEPLSNLDAKLRVQMRAEITKLHQRLQTTTIYVTHDQTEAMTMATRLVVMKNGVIQQIGVPKDVYEKPENVFIGGFIGSPAMNFFTGTLLESKINIGNVSIAIPERKMSDLRELGYVNKEIIMGIRPEHFHDESKFAEMSKSSSIDAIIEVTELMGAETMLYSQIDNQPFITRVHSHSNVKRGQVLTLALDMNKAHFFDNKTKNRIYPK</sequence>
<name>A0A177KTC0_9BACI</name>
<dbReference type="InterPro" id="IPR027417">
    <property type="entry name" value="P-loop_NTPase"/>
</dbReference>
<dbReference type="Gene3D" id="3.40.50.300">
    <property type="entry name" value="P-loop containing nucleotide triphosphate hydrolases"/>
    <property type="match status" value="1"/>
</dbReference>
<dbReference type="InterPro" id="IPR003593">
    <property type="entry name" value="AAA+_ATPase"/>
</dbReference>
<dbReference type="GO" id="GO:0055052">
    <property type="term" value="C:ATP-binding cassette (ABC) transporter complex, substrate-binding subunit-containing"/>
    <property type="evidence" value="ECO:0007669"/>
    <property type="project" value="TreeGrafter"/>
</dbReference>
<dbReference type="InterPro" id="IPR003439">
    <property type="entry name" value="ABC_transporter-like_ATP-bd"/>
</dbReference>
<feature type="domain" description="ABC transporter" evidence="4">
    <location>
        <begin position="4"/>
        <end position="235"/>
    </location>
</feature>
<dbReference type="CDD" id="cd03301">
    <property type="entry name" value="ABC_MalK_N"/>
    <property type="match status" value="1"/>
</dbReference>
<dbReference type="OrthoDB" id="9802264at2"/>
<evidence type="ECO:0000313" key="5">
    <source>
        <dbReference type="EMBL" id="OAH55831.1"/>
    </source>
</evidence>
<dbReference type="GO" id="GO:0008643">
    <property type="term" value="P:carbohydrate transport"/>
    <property type="evidence" value="ECO:0007669"/>
    <property type="project" value="InterPro"/>
</dbReference>
<protein>
    <submittedName>
        <fullName evidence="5">Sugar ABC transporter ATP-binding protein</fullName>
    </submittedName>
</protein>
<comment type="caution">
    <text evidence="5">The sequence shown here is derived from an EMBL/GenBank/DDBJ whole genome shotgun (WGS) entry which is preliminary data.</text>
</comment>
<dbReference type="InterPro" id="IPR015855">
    <property type="entry name" value="ABC_transpr_MalK-like"/>
</dbReference>
<dbReference type="InterPro" id="IPR040582">
    <property type="entry name" value="OB_MalK-like"/>
</dbReference>
<keyword evidence="2" id="KW-0547">Nucleotide-binding</keyword>
<dbReference type="NCBIfam" id="NF008653">
    <property type="entry name" value="PRK11650.1"/>
    <property type="match status" value="1"/>
</dbReference>
<dbReference type="InterPro" id="IPR047641">
    <property type="entry name" value="ABC_transpr_MalK/UgpC-like"/>
</dbReference>
<dbReference type="FunFam" id="3.40.50.300:FF:000042">
    <property type="entry name" value="Maltose/maltodextrin ABC transporter, ATP-binding protein"/>
    <property type="match status" value="1"/>
</dbReference>
<reference evidence="5 6" key="1">
    <citation type="submission" date="2016-01" db="EMBL/GenBank/DDBJ databases">
        <title>Investigation of taxonomic status of Bacillus aminovorans.</title>
        <authorList>
            <person name="Verma A."/>
            <person name="Pal Y."/>
            <person name="Krishnamurthi S."/>
        </authorList>
    </citation>
    <scope>NUCLEOTIDE SEQUENCE [LARGE SCALE GENOMIC DNA]</scope>
    <source>
        <strain evidence="5 6">DSM 4337</strain>
    </source>
</reference>
<dbReference type="InterPro" id="IPR012340">
    <property type="entry name" value="NA-bd_OB-fold"/>
</dbReference>
<accession>A0A177KTC0</accession>
<dbReference type="Pfam" id="PF00005">
    <property type="entry name" value="ABC_tran"/>
    <property type="match status" value="1"/>
</dbReference>
<dbReference type="SUPFAM" id="SSF50331">
    <property type="entry name" value="MOP-like"/>
    <property type="match status" value="1"/>
</dbReference>
<dbReference type="PANTHER" id="PTHR43875:SF1">
    <property type="entry name" value="OSMOPROTECTIVE COMPOUNDS UPTAKE ATP-BINDING PROTEIN GGTA"/>
    <property type="match status" value="1"/>
</dbReference>
<dbReference type="Gene3D" id="2.40.50.140">
    <property type="entry name" value="Nucleic acid-binding proteins"/>
    <property type="match status" value="1"/>
</dbReference>
<dbReference type="SMART" id="SM00382">
    <property type="entry name" value="AAA"/>
    <property type="match status" value="1"/>
</dbReference>
<evidence type="ECO:0000256" key="3">
    <source>
        <dbReference type="ARBA" id="ARBA00022840"/>
    </source>
</evidence>
<keyword evidence="1" id="KW-0813">Transport</keyword>
<keyword evidence="3 5" id="KW-0067">ATP-binding</keyword>
<evidence type="ECO:0000259" key="4">
    <source>
        <dbReference type="PROSITE" id="PS50893"/>
    </source>
</evidence>
<evidence type="ECO:0000256" key="1">
    <source>
        <dbReference type="ARBA" id="ARBA00022448"/>
    </source>
</evidence>
<dbReference type="PROSITE" id="PS00211">
    <property type="entry name" value="ABC_TRANSPORTER_1"/>
    <property type="match status" value="1"/>
</dbReference>
<evidence type="ECO:0000313" key="6">
    <source>
        <dbReference type="Proteomes" id="UP000077271"/>
    </source>
</evidence>
<dbReference type="Pfam" id="PF17912">
    <property type="entry name" value="OB_MalK"/>
    <property type="match status" value="1"/>
</dbReference>
<organism evidence="5 6">
    <name type="scientific">Domibacillus aminovorans</name>
    <dbReference type="NCBI Taxonomy" id="29332"/>
    <lineage>
        <taxon>Bacteria</taxon>
        <taxon>Bacillati</taxon>
        <taxon>Bacillota</taxon>
        <taxon>Bacilli</taxon>
        <taxon>Bacillales</taxon>
        <taxon>Bacillaceae</taxon>
        <taxon>Domibacillus</taxon>
    </lineage>
</organism>
<dbReference type="InterPro" id="IPR017871">
    <property type="entry name" value="ABC_transporter-like_CS"/>
</dbReference>
<proteinExistence type="predicted"/>
<dbReference type="Proteomes" id="UP000077271">
    <property type="component" value="Unassembled WGS sequence"/>
</dbReference>
<dbReference type="SUPFAM" id="SSF52540">
    <property type="entry name" value="P-loop containing nucleoside triphosphate hydrolases"/>
    <property type="match status" value="1"/>
</dbReference>
<dbReference type="PROSITE" id="PS50893">
    <property type="entry name" value="ABC_TRANSPORTER_2"/>
    <property type="match status" value="1"/>
</dbReference>